<dbReference type="PROSITE" id="PS51156">
    <property type="entry name" value="ELM2"/>
    <property type="match status" value="1"/>
</dbReference>
<feature type="compositionally biased region" description="Low complexity" evidence="6">
    <location>
        <begin position="209"/>
        <end position="220"/>
    </location>
</feature>
<dbReference type="Gene3D" id="3.30.40.10">
    <property type="entry name" value="Zinc/RING finger domain, C3HC4 (zinc finger)"/>
    <property type="match status" value="2"/>
</dbReference>
<feature type="compositionally biased region" description="Pro residues" evidence="6">
    <location>
        <begin position="1905"/>
        <end position="1915"/>
    </location>
</feature>
<dbReference type="InterPro" id="IPR011011">
    <property type="entry name" value="Znf_FYVE_PHD"/>
</dbReference>
<feature type="region of interest" description="Disordered" evidence="6">
    <location>
        <begin position="1531"/>
        <end position="1583"/>
    </location>
</feature>
<feature type="compositionally biased region" description="Low complexity" evidence="6">
    <location>
        <begin position="2038"/>
        <end position="2054"/>
    </location>
</feature>
<evidence type="ECO:0000259" key="8">
    <source>
        <dbReference type="PROSITE" id="PS51038"/>
    </source>
</evidence>
<feature type="compositionally biased region" description="Low complexity" evidence="6">
    <location>
        <begin position="1887"/>
        <end position="1898"/>
    </location>
</feature>
<dbReference type="SMART" id="SM00249">
    <property type="entry name" value="PHD"/>
    <property type="match status" value="3"/>
</dbReference>
<dbReference type="InterPro" id="IPR029617">
    <property type="entry name" value="Snt2"/>
</dbReference>
<feature type="compositionally biased region" description="Pro residues" evidence="6">
    <location>
        <begin position="1952"/>
        <end position="1961"/>
    </location>
</feature>
<feature type="compositionally biased region" description="Acidic residues" evidence="6">
    <location>
        <begin position="707"/>
        <end position="718"/>
    </location>
</feature>
<feature type="region of interest" description="Disordered" evidence="6">
    <location>
        <begin position="1624"/>
        <end position="2060"/>
    </location>
</feature>
<dbReference type="Pfam" id="PF13832">
    <property type="entry name" value="zf-HC5HC2H_2"/>
    <property type="match status" value="1"/>
</dbReference>
<dbReference type="OMA" id="RRTPDCF"/>
<dbReference type="SUPFAM" id="SSF57903">
    <property type="entry name" value="FYVE/PHD zinc finger"/>
    <property type="match status" value="2"/>
</dbReference>
<dbReference type="Pfam" id="PF00628">
    <property type="entry name" value="PHD"/>
    <property type="match status" value="1"/>
</dbReference>
<evidence type="ECO:0000259" key="9">
    <source>
        <dbReference type="PROSITE" id="PS51156"/>
    </source>
</evidence>
<evidence type="ECO:0000256" key="1">
    <source>
        <dbReference type="ARBA" id="ARBA00022723"/>
    </source>
</evidence>
<accession>A0A165J9V0</accession>
<feature type="region of interest" description="Disordered" evidence="6">
    <location>
        <begin position="846"/>
        <end position="866"/>
    </location>
</feature>
<proteinExistence type="predicted"/>
<dbReference type="Pfam" id="PF01426">
    <property type="entry name" value="BAH"/>
    <property type="match status" value="1"/>
</dbReference>
<feature type="compositionally biased region" description="Polar residues" evidence="6">
    <location>
        <begin position="341"/>
        <end position="351"/>
    </location>
</feature>
<dbReference type="GO" id="GO:0048189">
    <property type="term" value="C:Lid2 complex"/>
    <property type="evidence" value="ECO:0007669"/>
    <property type="project" value="TreeGrafter"/>
</dbReference>
<dbReference type="Pfam" id="PF13831">
    <property type="entry name" value="PHD_2"/>
    <property type="match status" value="1"/>
</dbReference>
<dbReference type="InterPro" id="IPR001965">
    <property type="entry name" value="Znf_PHD"/>
</dbReference>
<feature type="domain" description="PHD-type" evidence="10">
    <location>
        <begin position="1346"/>
        <end position="1463"/>
    </location>
</feature>
<keyword evidence="4" id="KW-0539">Nucleus</keyword>
<dbReference type="InterPro" id="IPR034732">
    <property type="entry name" value="EPHD"/>
</dbReference>
<feature type="compositionally biased region" description="Low complexity" evidence="6">
    <location>
        <begin position="321"/>
        <end position="340"/>
    </location>
</feature>
<dbReference type="OrthoDB" id="336088at2759"/>
<dbReference type="EMBL" id="KV407454">
    <property type="protein sequence ID" value="KZF25948.1"/>
    <property type="molecule type" value="Genomic_DNA"/>
</dbReference>
<dbReference type="PROSITE" id="PS51805">
    <property type="entry name" value="EPHD"/>
    <property type="match status" value="1"/>
</dbReference>
<evidence type="ECO:0000256" key="4">
    <source>
        <dbReference type="ARBA" id="ARBA00023242"/>
    </source>
</evidence>
<dbReference type="PANTHER" id="PTHR47672:SF1">
    <property type="entry name" value="E3 UBIQUITIN-PROTEIN LIGASE SNT2"/>
    <property type="match status" value="1"/>
</dbReference>
<evidence type="ECO:0008006" key="13">
    <source>
        <dbReference type="Google" id="ProtNLM"/>
    </source>
</evidence>
<feature type="domain" description="ELM2" evidence="9">
    <location>
        <begin position="779"/>
        <end position="955"/>
    </location>
</feature>
<feature type="compositionally biased region" description="Pro residues" evidence="6">
    <location>
        <begin position="1740"/>
        <end position="1755"/>
    </location>
</feature>
<feature type="domain" description="BAH" evidence="8">
    <location>
        <begin position="479"/>
        <end position="597"/>
    </location>
</feature>
<dbReference type="CDD" id="cd15497">
    <property type="entry name" value="PHD1_Snt2p_like"/>
    <property type="match status" value="1"/>
</dbReference>
<keyword evidence="1" id="KW-0479">Metal-binding</keyword>
<dbReference type="Gene3D" id="1.10.10.60">
    <property type="entry name" value="Homeodomain-like"/>
    <property type="match status" value="1"/>
</dbReference>
<feature type="compositionally biased region" description="Polar residues" evidence="6">
    <location>
        <begin position="2024"/>
        <end position="2037"/>
    </location>
</feature>
<keyword evidence="3" id="KW-0862">Zinc</keyword>
<evidence type="ECO:0000256" key="3">
    <source>
        <dbReference type="ARBA" id="ARBA00022833"/>
    </source>
</evidence>
<feature type="region of interest" description="Disordered" evidence="6">
    <location>
        <begin position="209"/>
        <end position="458"/>
    </location>
</feature>
<gene>
    <name evidence="11" type="ORF">L228DRAFT_271943</name>
</gene>
<feature type="compositionally biased region" description="Pro residues" evidence="6">
    <location>
        <begin position="1802"/>
        <end position="1831"/>
    </location>
</feature>
<dbReference type="GO" id="GO:0036205">
    <property type="term" value="P:histone catabolic process"/>
    <property type="evidence" value="ECO:0007669"/>
    <property type="project" value="TreeGrafter"/>
</dbReference>
<dbReference type="InterPro" id="IPR043151">
    <property type="entry name" value="BAH_sf"/>
</dbReference>
<feature type="compositionally biased region" description="Pro residues" evidence="6">
    <location>
        <begin position="1764"/>
        <end position="1773"/>
    </location>
</feature>
<feature type="compositionally biased region" description="Basic residues" evidence="6">
    <location>
        <begin position="1832"/>
        <end position="1850"/>
    </location>
</feature>
<name>A0A165J9V0_XYLHT</name>
<reference evidence="11 12" key="1">
    <citation type="journal article" date="2016" name="Fungal Biol.">
        <title>The genome of Xylona heveae provides a window into fungal endophytism.</title>
        <authorList>
            <person name="Gazis R."/>
            <person name="Kuo A."/>
            <person name="Riley R."/>
            <person name="LaButti K."/>
            <person name="Lipzen A."/>
            <person name="Lin J."/>
            <person name="Amirebrahimi M."/>
            <person name="Hesse C.N."/>
            <person name="Spatafora J.W."/>
            <person name="Henrissat B."/>
            <person name="Hainaut M."/>
            <person name="Grigoriev I.V."/>
            <person name="Hibbett D.S."/>
        </authorList>
    </citation>
    <scope>NUCLEOTIDE SEQUENCE [LARGE SCALE GENOMIC DNA]</scope>
    <source>
        <strain evidence="11 12">TC161</strain>
    </source>
</reference>
<evidence type="ECO:0000313" key="11">
    <source>
        <dbReference type="EMBL" id="KZF25948.1"/>
    </source>
</evidence>
<dbReference type="PROSITE" id="PS50016">
    <property type="entry name" value="ZF_PHD_2"/>
    <property type="match status" value="2"/>
</dbReference>
<evidence type="ECO:0000256" key="5">
    <source>
        <dbReference type="PROSITE-ProRule" id="PRU00146"/>
    </source>
</evidence>
<dbReference type="Proteomes" id="UP000076632">
    <property type="component" value="Unassembled WGS sequence"/>
</dbReference>
<feature type="compositionally biased region" description="Low complexity" evidence="6">
    <location>
        <begin position="1730"/>
        <end position="1739"/>
    </location>
</feature>
<feature type="compositionally biased region" description="Low complexity" evidence="6">
    <location>
        <begin position="1204"/>
        <end position="1217"/>
    </location>
</feature>
<sequence>MAFAFSTCQEKIARDAKESVLYKPSCEPKPDGQYVKSTSMCPVSYGLISYVATIEQIATLKMMYSSNSEQFSSNYRLIAKYSIQNGQFKRIKSSLAWIIISTVFQAAMTHKKGLAQEASLVGANMNVEISLLSLTPFEVYQRPFWAPSLPHRASHSLGKARGEHSAAPTCSIRKRGYDIEFATNLLLPSSAQIHQGILTLMAEINGQSSSEAASTPAPATDLAGPAPHQAPATPDVRTQSSEPDGPDSARHASTESPSAYEKPPESQPMTASSSSSGSNAVSKGTTKELAAPYGTRSRNRVGTARPNYAEDNEGDLDFEYSTSAAPPSSSARKSNANKESTAATTPQTTGSEGVRSRGPSSRRAPVAPDAQSNAAARPIPSAAPKEPAPKEHAMGNPGATTVPASHNQAPSRKRKAGGATSTGQSTAASTPTSAHTSTRRGGAVTTSTTQPALRETAMPSFELSQKYVKHGKLKADDGTLYGPNDHVYLVCEPPGEPYYLARIMEFLHVDNNPSRPVEAIRVNWFYRPRDIQRKITDTRLVFASMHSDISPVTSLRGKCQIRHKNEVEDFEEYRKQRDSFWFEKMYDRYIQRHYEVIPVNQVINVPAKVKKVLQERWKFVIVEIGRGKELTSAVKLCKRCGAYCASNNSVECAVCHNTYHMNCVRPPLQKKPSRGFGWSCGPCSRAQERKLEARNTPIIGSINEHEEEEIFEEEEDEGPGLAGETGTSTPSLEDSQDLTLHPATADQIAQTKLWPYRYLGVHCHVEDALDYDDRIYPRASSRLGPRHQANVIAWPGRPIEFVKPAEIRRKYGRGNTTKKDPKLPKDVAAALEADKAAREKRPKWVLDEPPGYVPRGEDRPNGDPENTAQLLFKLPDEDDMEANQTYIRGDDEMAIDMKPEEREERVDSYMQKAKRLAKEVGVKEYNTNFLDKALQLFYENRFSEGPALEKLKLVNRKKDLKEPELNREELKRFEEAVLKYGSEHRNLREHVRTVKHPDIVRFYYTWKKTERGKQVWGSYEGRKAKTGVKRGEAHPAKLVDELADDHDDSAFDKDKAAGHKCGFECKFCGTRKSRQWRRAPGVAPGTKVPLDPNQKGKDKGPYLALALCLRCAGLWRRYGIQWENIDEVAKKVAQGGGKAWKRRIDEELYNELLAANESAARTKEVEASSSRASPATVASSQAGQEPAKKRARTTAQEKQEKESAAAAEPGPVAAPAAPKKKAPPKPPSPPPAPELPKPRTLPCFVCNQVEPKGDQLLTCRECRMSVHRNCYGVSEGRNAAKWVCDPCTNDKNPQVSTSYECVLCPVKFTERDFVEPPKAAAGNKKKNDKERLERELAIEAAKFYRQKQEEMHKPVDPCEPLKRTAGNNWVHVFCAVWTPEMRFGSAKALEPSEGIGTIPSARYEQVCKICKSSKGACVACHYCHATVHIGCAHQAGYILGFDVTPVKGSRRDIVNTVTLGEESGLLTAAVWCKDHPVKTIMHPISEIDQETGLNALQLFVRNYKQADLTLTGTVRKANLVNQSTKLLAHGMGASPLTHRGSVSHATNGITASGWSRRGSRPSPSEPIKSEDTDFPDRRSSGVDGSNAKKVICVTCGIDVSPKWWPSEHAKPSKGLLVDGQPKAKSVELSPAASDGLLRNGDMMSNADSNTSTPDVEMKDDSVPPAAASLAAGKSTRRKSSAGTPMQCHKCHWKRLREPSPVAPPKTTPASTAASPFRAQPLPPFVQSTTATPPAATHQAPRPPPPAQLPWPPAPGPGLWRDHPQPPQQPPAASLPPAQNGLRPVNGFSPQRPPAALAYSHSPPQPIPPPPAALPIVPPAVVPPPPPPPPPPTHHHHHHHPPPPVHHHHHAPPPPAQANGYSPRPPPPHALPIFEQPHHGMPHLTHAGPGPITGPGSIPVSHYTTAPPPPPLPPHPAASTQHVHPPPHTVPIHHHHHHHHHHHRPHHPTASPAGPPHIPPPPHDARSPHTVHLSPLAPPTRSLVSENSPFSSTTAPSPRLATFMTPGGGVAGQAGSPPIPKRETPTTPSMQSVGPATTGSGSDSRAAGGASASPSLKNLLS</sequence>
<dbReference type="GO" id="GO:0008270">
    <property type="term" value="F:zinc ion binding"/>
    <property type="evidence" value="ECO:0007669"/>
    <property type="project" value="UniProtKB-KW"/>
</dbReference>
<dbReference type="InParanoid" id="A0A165J9V0"/>
<feature type="compositionally biased region" description="Low complexity" evidence="6">
    <location>
        <begin position="417"/>
        <end position="436"/>
    </location>
</feature>
<dbReference type="InterPro" id="IPR001025">
    <property type="entry name" value="BAH_dom"/>
</dbReference>
<dbReference type="PANTHER" id="PTHR47672">
    <property type="entry name" value="E3 UBIQUITIN-PROTEIN LIGASE SNT2"/>
    <property type="match status" value="1"/>
</dbReference>
<dbReference type="InterPro" id="IPR013083">
    <property type="entry name" value="Znf_RING/FYVE/PHD"/>
</dbReference>
<evidence type="ECO:0000313" key="12">
    <source>
        <dbReference type="Proteomes" id="UP000076632"/>
    </source>
</evidence>
<evidence type="ECO:0000259" key="10">
    <source>
        <dbReference type="PROSITE" id="PS51805"/>
    </source>
</evidence>
<dbReference type="RefSeq" id="XP_018191503.1">
    <property type="nucleotide sequence ID" value="XM_018335579.1"/>
</dbReference>
<evidence type="ECO:0000256" key="2">
    <source>
        <dbReference type="ARBA" id="ARBA00022771"/>
    </source>
</evidence>
<dbReference type="FunFam" id="2.30.30.490:FF:000018">
    <property type="entry name" value="Lid2 complex component snt2"/>
    <property type="match status" value="1"/>
</dbReference>
<feature type="compositionally biased region" description="Basic residues" evidence="6">
    <location>
        <begin position="1930"/>
        <end position="1946"/>
    </location>
</feature>
<dbReference type="Gene3D" id="2.30.30.490">
    <property type="match status" value="1"/>
</dbReference>
<evidence type="ECO:0000256" key="6">
    <source>
        <dbReference type="SAM" id="MobiDB-lite"/>
    </source>
</evidence>
<feature type="compositionally biased region" description="Basic and acidic residues" evidence="6">
    <location>
        <begin position="1567"/>
        <end position="1580"/>
    </location>
</feature>
<feature type="compositionally biased region" description="Low complexity" evidence="6">
    <location>
        <begin position="1552"/>
        <end position="1562"/>
    </location>
</feature>
<evidence type="ECO:0000259" key="7">
    <source>
        <dbReference type="PROSITE" id="PS50016"/>
    </source>
</evidence>
<dbReference type="PRINTS" id="PR01217">
    <property type="entry name" value="PRICHEXTENSN"/>
</dbReference>
<dbReference type="GeneID" id="28900716"/>
<dbReference type="GO" id="GO:0004842">
    <property type="term" value="F:ubiquitin-protein transferase activity"/>
    <property type="evidence" value="ECO:0007669"/>
    <property type="project" value="TreeGrafter"/>
</dbReference>
<dbReference type="STRING" id="1328760.A0A165J9V0"/>
<feature type="compositionally biased region" description="Polar residues" evidence="6">
    <location>
        <begin position="398"/>
        <end position="410"/>
    </location>
</feature>
<keyword evidence="2 5" id="KW-0863">Zinc-finger</keyword>
<feature type="region of interest" description="Disordered" evidence="6">
    <location>
        <begin position="1161"/>
        <end position="1236"/>
    </location>
</feature>
<protein>
    <recommendedName>
        <fullName evidence="13">BAH-domain-containing protein</fullName>
    </recommendedName>
</protein>
<dbReference type="SMART" id="SM00439">
    <property type="entry name" value="BAH"/>
    <property type="match status" value="1"/>
</dbReference>
<feature type="compositionally biased region" description="Polar residues" evidence="6">
    <location>
        <begin position="1167"/>
        <end position="1183"/>
    </location>
</feature>
<feature type="domain" description="PHD-type" evidence="7">
    <location>
        <begin position="634"/>
        <end position="686"/>
    </location>
</feature>
<dbReference type="GO" id="GO:0003682">
    <property type="term" value="F:chromatin binding"/>
    <property type="evidence" value="ECO:0007669"/>
    <property type="project" value="InterPro"/>
</dbReference>
<dbReference type="PROSITE" id="PS51038">
    <property type="entry name" value="BAH"/>
    <property type="match status" value="1"/>
</dbReference>
<organism evidence="11 12">
    <name type="scientific">Xylona heveae (strain CBS 132557 / TC161)</name>
    <dbReference type="NCBI Taxonomy" id="1328760"/>
    <lineage>
        <taxon>Eukaryota</taxon>
        <taxon>Fungi</taxon>
        <taxon>Dikarya</taxon>
        <taxon>Ascomycota</taxon>
        <taxon>Pezizomycotina</taxon>
        <taxon>Xylonomycetes</taxon>
        <taxon>Xylonales</taxon>
        <taxon>Xylonaceae</taxon>
        <taxon>Xylona</taxon>
    </lineage>
</organism>
<feature type="domain" description="PHD-type" evidence="7">
    <location>
        <begin position="1240"/>
        <end position="1290"/>
    </location>
</feature>
<feature type="compositionally biased region" description="Polar residues" evidence="6">
    <location>
        <begin position="1981"/>
        <end position="1995"/>
    </location>
</feature>
<dbReference type="InterPro" id="IPR019787">
    <property type="entry name" value="Znf_PHD-finger"/>
</dbReference>
<keyword evidence="12" id="KW-1185">Reference proteome</keyword>
<dbReference type="InterPro" id="IPR000949">
    <property type="entry name" value="ELM2_dom"/>
</dbReference>
<feature type="region of interest" description="Disordered" evidence="6">
    <location>
        <begin position="707"/>
        <end position="735"/>
    </location>
</feature>
<feature type="compositionally biased region" description="Pro residues" evidence="6">
    <location>
        <begin position="1224"/>
        <end position="1235"/>
    </location>
</feature>